<dbReference type="Proteomes" id="UP001525968">
    <property type="component" value="Unassembled WGS sequence"/>
</dbReference>
<sequence length="114" mass="12102">MNRNVIAIHFEDESRALDALSELKAASAAGLVQLLQAALVRRDPQGQLQVKEGVVVALDPCMVQLAQSMPAGATALVAIVREFVVEVVDGLARECGGQIQRRPLSELQAEMGPG</sequence>
<keyword evidence="2" id="KW-1185">Reference proteome</keyword>
<gene>
    <name evidence="1" type="ORF">N0K08_07955</name>
</gene>
<comment type="caution">
    <text evidence="1">The sequence shown here is derived from an EMBL/GenBank/DDBJ whole genome shotgun (WGS) entry which is preliminary data.</text>
</comment>
<proteinExistence type="predicted"/>
<dbReference type="EMBL" id="JAODYH010000003">
    <property type="protein sequence ID" value="MCT9810562.1"/>
    <property type="molecule type" value="Genomic_DNA"/>
</dbReference>
<evidence type="ECO:0000313" key="1">
    <source>
        <dbReference type="EMBL" id="MCT9810562.1"/>
    </source>
</evidence>
<evidence type="ECO:0000313" key="2">
    <source>
        <dbReference type="Proteomes" id="UP001525968"/>
    </source>
</evidence>
<protein>
    <submittedName>
        <fullName evidence="1">Uncharacterized protein</fullName>
    </submittedName>
</protein>
<accession>A0ABT2PMW6</accession>
<dbReference type="RefSeq" id="WP_261499591.1">
    <property type="nucleotide sequence ID" value="NZ_JAODYH010000003.1"/>
</dbReference>
<reference evidence="1 2" key="1">
    <citation type="submission" date="2022-09" db="EMBL/GenBank/DDBJ databases">
        <title>Draft genome of isolate Be4.</title>
        <authorList>
            <person name="Sanchez-Castro I."/>
            <person name="Martinez-Rodriguez P."/>
            <person name="Descostes M."/>
            <person name="Merroun M."/>
        </authorList>
    </citation>
    <scope>NUCLEOTIDE SEQUENCE [LARGE SCALE GENOMIC DNA]</scope>
    <source>
        <strain evidence="1 2">Be4</strain>
    </source>
</reference>
<name>A0ABT2PMW6_9BURK</name>
<organism evidence="1 2">
    <name type="scientific">Acidovorax bellezanensis</name>
    <dbReference type="NCBI Taxonomy" id="2976702"/>
    <lineage>
        <taxon>Bacteria</taxon>
        <taxon>Pseudomonadati</taxon>
        <taxon>Pseudomonadota</taxon>
        <taxon>Betaproteobacteria</taxon>
        <taxon>Burkholderiales</taxon>
        <taxon>Comamonadaceae</taxon>
        <taxon>Acidovorax</taxon>
    </lineage>
</organism>